<dbReference type="EMBL" id="CACRXK020012779">
    <property type="protein sequence ID" value="CAB4023985.1"/>
    <property type="molecule type" value="Genomic_DNA"/>
</dbReference>
<organism evidence="1 2">
    <name type="scientific">Paramuricea clavata</name>
    <name type="common">Red gorgonian</name>
    <name type="synonym">Violescent sea-whip</name>
    <dbReference type="NCBI Taxonomy" id="317549"/>
    <lineage>
        <taxon>Eukaryota</taxon>
        <taxon>Metazoa</taxon>
        <taxon>Cnidaria</taxon>
        <taxon>Anthozoa</taxon>
        <taxon>Octocorallia</taxon>
        <taxon>Malacalcyonacea</taxon>
        <taxon>Plexauridae</taxon>
        <taxon>Paramuricea</taxon>
    </lineage>
</organism>
<evidence type="ECO:0000313" key="1">
    <source>
        <dbReference type="EMBL" id="CAB4023985.1"/>
    </source>
</evidence>
<reference evidence="1" key="1">
    <citation type="submission" date="2020-04" db="EMBL/GenBank/DDBJ databases">
        <authorList>
            <person name="Alioto T."/>
            <person name="Alioto T."/>
            <person name="Gomez Garrido J."/>
        </authorList>
    </citation>
    <scope>NUCLEOTIDE SEQUENCE</scope>
    <source>
        <strain evidence="1">A484AB</strain>
    </source>
</reference>
<keyword evidence="2" id="KW-1185">Reference proteome</keyword>
<feature type="non-terminal residue" evidence="1">
    <location>
        <position position="556"/>
    </location>
</feature>
<evidence type="ECO:0000313" key="2">
    <source>
        <dbReference type="Proteomes" id="UP001152795"/>
    </source>
</evidence>
<dbReference type="AlphaFoldDB" id="A0A7D9L6A2"/>
<comment type="caution">
    <text evidence="1">The sequence shown here is derived from an EMBL/GenBank/DDBJ whole genome shotgun (WGS) entry which is preliminary data.</text>
</comment>
<sequence>NPIAYSQGCTRIHHLNQVIFTEKTCKKTGHPGNELRENLSSFTGEIKHGCVKTAVGSELSLVSGTYHENKNDNTESHKDGKQKVQLLYSLPIIFLYLVLHLKPFKPHDIIPDAHQSPFSPNTFDTAICKSQGRADRAETNKGYGGVAIYVREGLPFQFRKQFGFRPKYSTTTALSNFADEVLLNMEQGNLCGAVFLDLAKAFDTVDHCILLSKLSAIGVSPSSIKWFESYLSNRKQRTSCGNELSDALSVTVGVPQGSILGPLLFVVYINNLPDAVINSEVTLYADDTVLYYFSKDPRLLEDKLNEDLLRQSSTRSGRFDVLSCHLTHFIRQCTTLLRLSCDTFSVLAFLLRSSRTLLWNANLAGSLTGHSLQHTQNSNLQQLSHDCFKHLYRDCQFERILHTTLHRFCHFSTRLHHSLGLNKRLVRYSQTGSLRTLKINAGLADDNGVAMGTKMGPNHANLFVGFVEKQIFEQYTDPIPDYLEYPCINQCSFVFAASAVKTKIFRPKATTSTYKNIRETHSTTIVSAPKSEFHIKHHFTRCGMLYIGETGRCLRT</sequence>
<feature type="non-terminal residue" evidence="1">
    <location>
        <position position="1"/>
    </location>
</feature>
<accession>A0A7D9L6A2</accession>
<dbReference type="InterPro" id="IPR000477">
    <property type="entry name" value="RT_dom"/>
</dbReference>
<dbReference type="Proteomes" id="UP001152795">
    <property type="component" value="Unassembled WGS sequence"/>
</dbReference>
<dbReference type="PROSITE" id="PS50878">
    <property type="entry name" value="RT_POL"/>
    <property type="match status" value="1"/>
</dbReference>
<proteinExistence type="predicted"/>
<gene>
    <name evidence="1" type="ORF">PACLA_8A054848</name>
</gene>
<dbReference type="PANTHER" id="PTHR33332">
    <property type="entry name" value="REVERSE TRANSCRIPTASE DOMAIN-CONTAINING PROTEIN"/>
    <property type="match status" value="1"/>
</dbReference>
<dbReference type="OrthoDB" id="410381at2759"/>
<name>A0A7D9L6A2_PARCT</name>
<dbReference type="Pfam" id="PF00078">
    <property type="entry name" value="RVT_1"/>
    <property type="match status" value="1"/>
</dbReference>
<protein>
    <submittedName>
        <fullName evidence="1">Uncharacterized protein</fullName>
    </submittedName>
</protein>